<dbReference type="InterPro" id="IPR013216">
    <property type="entry name" value="Methyltransf_11"/>
</dbReference>
<feature type="domain" description="Methyltransferase type 11" evidence="1">
    <location>
        <begin position="66"/>
        <end position="159"/>
    </location>
</feature>
<evidence type="ECO:0000259" key="1">
    <source>
        <dbReference type="Pfam" id="PF08241"/>
    </source>
</evidence>
<reference evidence="2" key="1">
    <citation type="submission" date="2016-09" db="EMBL/GenBank/DDBJ databases">
        <title>The Complete Genome of Burkholderia sprentiae wsm5005.</title>
        <authorList>
            <person name="De Meyer S."/>
            <person name="Wang P."/>
            <person name="Terpolilli J."/>
        </authorList>
    </citation>
    <scope>NUCLEOTIDE SEQUENCE [LARGE SCALE GENOMIC DNA]</scope>
    <source>
        <strain evidence="2">WSM5005</strain>
    </source>
</reference>
<dbReference type="PANTHER" id="PTHR43861">
    <property type="entry name" value="TRANS-ACONITATE 2-METHYLTRANSFERASE-RELATED"/>
    <property type="match status" value="1"/>
</dbReference>
<evidence type="ECO:0000313" key="2">
    <source>
        <dbReference type="EMBL" id="APA86246.1"/>
    </source>
</evidence>
<dbReference type="InterPro" id="IPR029063">
    <property type="entry name" value="SAM-dependent_MTases_sf"/>
</dbReference>
<dbReference type="Proteomes" id="UP000179860">
    <property type="component" value="Chromosome 1"/>
</dbReference>
<dbReference type="AlphaFoldDB" id="A0A1I9YIW3"/>
<dbReference type="GO" id="GO:0032259">
    <property type="term" value="P:methylation"/>
    <property type="evidence" value="ECO:0007669"/>
    <property type="project" value="UniProtKB-KW"/>
</dbReference>
<dbReference type="GO" id="GO:0008757">
    <property type="term" value="F:S-adenosylmethionine-dependent methyltransferase activity"/>
    <property type="evidence" value="ECO:0007669"/>
    <property type="project" value="InterPro"/>
</dbReference>
<protein>
    <submittedName>
        <fullName evidence="2">Class I SAM-dependent methyltransferase</fullName>
    </submittedName>
</protein>
<dbReference type="OrthoDB" id="9810247at2"/>
<dbReference type="Gene3D" id="3.40.50.150">
    <property type="entry name" value="Vaccinia Virus protein VP39"/>
    <property type="match status" value="1"/>
</dbReference>
<accession>A0A1I9YIW3</accession>
<dbReference type="Pfam" id="PF08241">
    <property type="entry name" value="Methyltransf_11"/>
    <property type="match status" value="1"/>
</dbReference>
<dbReference type="KEGG" id="pspw:BJG93_13175"/>
<keyword evidence="2" id="KW-0489">Methyltransferase</keyword>
<dbReference type="STRING" id="754502.BJG93_13175"/>
<evidence type="ECO:0000313" key="3">
    <source>
        <dbReference type="Proteomes" id="UP000179860"/>
    </source>
</evidence>
<dbReference type="CDD" id="cd02440">
    <property type="entry name" value="AdoMet_MTases"/>
    <property type="match status" value="1"/>
</dbReference>
<dbReference type="RefSeq" id="WP_034479747.1">
    <property type="nucleotide sequence ID" value="NZ_CP017561.2"/>
</dbReference>
<reference evidence="2" key="2">
    <citation type="submission" date="2021-06" db="EMBL/GenBank/DDBJ databases">
        <authorList>
            <person name="Rogers T.H."/>
            <person name="Ramsay J.P."/>
            <person name="Wang P."/>
            <person name="Terpolilli J."/>
        </authorList>
    </citation>
    <scope>NUCLEOTIDE SEQUENCE</scope>
    <source>
        <strain evidence="2">WSM5005</strain>
    </source>
</reference>
<organism evidence="2 3">
    <name type="scientific">Paraburkholderia sprentiae WSM5005</name>
    <dbReference type="NCBI Taxonomy" id="754502"/>
    <lineage>
        <taxon>Bacteria</taxon>
        <taxon>Pseudomonadati</taxon>
        <taxon>Pseudomonadota</taxon>
        <taxon>Betaproteobacteria</taxon>
        <taxon>Burkholderiales</taxon>
        <taxon>Burkholderiaceae</taxon>
        <taxon>Paraburkholderia</taxon>
    </lineage>
</organism>
<dbReference type="EMBL" id="CP017561">
    <property type="protein sequence ID" value="APA86246.1"/>
    <property type="molecule type" value="Genomic_DNA"/>
</dbReference>
<gene>
    <name evidence="2" type="ORF">BJG93_13175</name>
</gene>
<proteinExistence type="predicted"/>
<keyword evidence="2" id="KW-0808">Transferase</keyword>
<keyword evidence="3" id="KW-1185">Reference proteome</keyword>
<dbReference type="PANTHER" id="PTHR43861:SF1">
    <property type="entry name" value="TRANS-ACONITATE 2-METHYLTRANSFERASE"/>
    <property type="match status" value="1"/>
</dbReference>
<sequence length="429" mass="48008">MNNRLATPTTEHALSDLIRWKTGAWQDPGMVNWYSGRMVQSESTNSLKNAVEIATIRRFVRGSEIVDIGVGTGRAALPLVADGYRLTGIDSSQAMLDETRRLAAGAPITLKVGDVTSLPCSNNEFDCAVALNVLVHFPNWRESLLEWKRVVRPEGRLIFDIHSRDHTTAAYGTDQTKWPDALKRTENNGDFAYYMARASVDELVDFANSAGLRLVAAVPYGAFLGGGNVNWLSYAELDATQRFKRALSWFARDKNLFDLGLFLEESLTAHLTPRVTGRMFVVFDNCPDPEGNARFAADVAARDAALDKRDFAALLPWLPLTLNEYATELERLLQPLRSRHFFFLLFKTLMARQPDFNFGGVIPPDAFEQLSAWIEQERIDRRATEIARGWAADAPFRFKGGVDVTVGVEYNLVKALLEKHFGLFNGGRQ</sequence>
<name>A0A1I9YIW3_9BURK</name>
<dbReference type="SUPFAM" id="SSF53335">
    <property type="entry name" value="S-adenosyl-L-methionine-dependent methyltransferases"/>
    <property type="match status" value="1"/>
</dbReference>